<keyword evidence="5" id="KW-0406">Ion transport</keyword>
<dbReference type="InterPro" id="IPR014743">
    <property type="entry name" value="Cl-channel_core"/>
</dbReference>
<keyword evidence="5" id="KW-0407">Ion channel</keyword>
<dbReference type="SUPFAM" id="SSF81340">
    <property type="entry name" value="Clc chloride channel"/>
    <property type="match status" value="1"/>
</dbReference>
<feature type="transmembrane region" description="Helical" evidence="6">
    <location>
        <begin position="145"/>
        <end position="170"/>
    </location>
</feature>
<evidence type="ECO:0000313" key="7">
    <source>
        <dbReference type="EMBL" id="OEF27183.1"/>
    </source>
</evidence>
<gene>
    <name evidence="7" type="ORF">A1QC_06640</name>
</gene>
<evidence type="ECO:0000256" key="1">
    <source>
        <dbReference type="ARBA" id="ARBA00004141"/>
    </source>
</evidence>
<evidence type="ECO:0000256" key="6">
    <source>
        <dbReference type="SAM" id="Phobius"/>
    </source>
</evidence>
<feature type="transmembrane region" description="Helical" evidence="6">
    <location>
        <begin position="266"/>
        <end position="283"/>
    </location>
</feature>
<keyword evidence="5" id="KW-0813">Transport</keyword>
<dbReference type="PANTHER" id="PTHR43427:SF12">
    <property type="entry name" value="CHLORIDE TRANSPORTER"/>
    <property type="match status" value="1"/>
</dbReference>
<dbReference type="PANTHER" id="PTHR43427">
    <property type="entry name" value="CHLORIDE CHANNEL PROTEIN CLC-E"/>
    <property type="match status" value="1"/>
</dbReference>
<reference evidence="7 8" key="1">
    <citation type="journal article" date="2012" name="Science">
        <title>Ecological populations of bacteria act as socially cohesive units of antibiotic production and resistance.</title>
        <authorList>
            <person name="Cordero O.X."/>
            <person name="Wildschutte H."/>
            <person name="Kirkup B."/>
            <person name="Proehl S."/>
            <person name="Ngo L."/>
            <person name="Hussain F."/>
            <person name="Le Roux F."/>
            <person name="Mincer T."/>
            <person name="Polz M.F."/>
        </authorList>
    </citation>
    <scope>NUCLEOTIDE SEQUENCE [LARGE SCALE GENOMIC DNA]</scope>
    <source>
        <strain evidence="7 8">1S-45</strain>
    </source>
</reference>
<dbReference type="RefSeq" id="WP_017024365.1">
    <property type="nucleotide sequence ID" value="NZ_AJYK02000040.1"/>
</dbReference>
<dbReference type="InterPro" id="IPR001807">
    <property type="entry name" value="ClC"/>
</dbReference>
<keyword evidence="2 6" id="KW-0812">Transmembrane</keyword>
<keyword evidence="4 6" id="KW-0472">Membrane</keyword>
<dbReference type="OrthoDB" id="9767361at2"/>
<dbReference type="EMBL" id="AJYK02000040">
    <property type="protein sequence ID" value="OEF27183.1"/>
    <property type="molecule type" value="Genomic_DNA"/>
</dbReference>
<name>A0A1E5E4G4_9VIBR</name>
<feature type="transmembrane region" description="Helical" evidence="6">
    <location>
        <begin position="392"/>
        <end position="413"/>
    </location>
</feature>
<accession>A0A1E5E4G4</accession>
<comment type="subcellular location">
    <subcellularLocation>
        <location evidence="1">Membrane</location>
        <topology evidence="1">Multi-pass membrane protein</topology>
    </subcellularLocation>
</comment>
<feature type="transmembrane region" description="Helical" evidence="6">
    <location>
        <begin position="15"/>
        <end position="40"/>
    </location>
</feature>
<protein>
    <submittedName>
        <fullName evidence="7">Voltage-gated chloride channel protein</fullName>
    </submittedName>
</protein>
<dbReference type="InterPro" id="IPR050368">
    <property type="entry name" value="ClC-type_chloride_channel"/>
</dbReference>
<comment type="caution">
    <text evidence="7">The sequence shown here is derived from an EMBL/GenBank/DDBJ whole genome shotgun (WGS) entry which is preliminary data.</text>
</comment>
<proteinExistence type="predicted"/>
<evidence type="ECO:0000256" key="5">
    <source>
        <dbReference type="ARBA" id="ARBA00023303"/>
    </source>
</evidence>
<feature type="transmembrane region" description="Helical" evidence="6">
    <location>
        <begin position="361"/>
        <end position="385"/>
    </location>
</feature>
<keyword evidence="8" id="KW-1185">Reference proteome</keyword>
<evidence type="ECO:0000313" key="8">
    <source>
        <dbReference type="Proteomes" id="UP000094070"/>
    </source>
</evidence>
<dbReference type="GO" id="GO:0016020">
    <property type="term" value="C:membrane"/>
    <property type="evidence" value="ECO:0007669"/>
    <property type="project" value="UniProtKB-SubCell"/>
</dbReference>
<dbReference type="AlphaFoldDB" id="A0A1E5E4G4"/>
<feature type="transmembrane region" description="Helical" evidence="6">
    <location>
        <begin position="227"/>
        <end position="246"/>
    </location>
</feature>
<organism evidence="7 8">
    <name type="scientific">Vibrio rumoiensis 1S-45</name>
    <dbReference type="NCBI Taxonomy" id="1188252"/>
    <lineage>
        <taxon>Bacteria</taxon>
        <taxon>Pseudomonadati</taxon>
        <taxon>Pseudomonadota</taxon>
        <taxon>Gammaproteobacteria</taxon>
        <taxon>Vibrionales</taxon>
        <taxon>Vibrionaceae</taxon>
        <taxon>Vibrio</taxon>
    </lineage>
</organism>
<dbReference type="eggNOG" id="COG0038">
    <property type="taxonomic scope" value="Bacteria"/>
</dbReference>
<dbReference type="Proteomes" id="UP000094070">
    <property type="component" value="Unassembled WGS sequence"/>
</dbReference>
<dbReference type="Pfam" id="PF00654">
    <property type="entry name" value="Voltage_CLC"/>
    <property type="match status" value="1"/>
</dbReference>
<feature type="transmembrane region" description="Helical" evidence="6">
    <location>
        <begin position="52"/>
        <end position="69"/>
    </location>
</feature>
<evidence type="ECO:0000256" key="4">
    <source>
        <dbReference type="ARBA" id="ARBA00023136"/>
    </source>
</evidence>
<dbReference type="PRINTS" id="PR00762">
    <property type="entry name" value="CLCHANNEL"/>
</dbReference>
<dbReference type="Gene3D" id="1.10.3080.10">
    <property type="entry name" value="Clc chloride channel"/>
    <property type="match status" value="1"/>
</dbReference>
<evidence type="ECO:0000256" key="3">
    <source>
        <dbReference type="ARBA" id="ARBA00022989"/>
    </source>
</evidence>
<dbReference type="CDD" id="cd03682">
    <property type="entry name" value="ClC_sycA_like"/>
    <property type="match status" value="1"/>
</dbReference>
<dbReference type="STRING" id="1188252.A1QC_06640"/>
<sequence length="457" mass="49351">MSHPLKSNPKLFIQVIRWVAIILPVASAIGALNAFFLWILAEATSTRESNTWLIYLLPFAGLIIVYLYNKLGKNSDGGNNLIMDEIHKPGAGIPTRMGPLVLITTVITHLFGGSAGREGTAVQIGGATSNYFAKLFKLSQSDTRLLLISGIAAGFGAIFGTPLTGAIFALEVLAIGRLKYDAIIPALFAAIIADTVCTALGAHHTHYRIDFLESYKLLDHVVKVDPLLLLKIVVAGVGFGLAGYLFGELTHSLKDFFKLTLKNPYLIVFIGGILVIILTKMIGNYDYTGLGVYSSRDGGVSILSAFHEGGAEWYSWLFKLVLTALTLSVGFKGGEVTPLFFIGATLGNTMAWVMGAPPELFAALGFIAVFAAATNTPLACTIMGVELFGSEYILYFAIACYTAYYFSGHTGIYSSQRVAVPKVFDLNSEEKFDGKIGELRETHSSLFASLVKKIKKQ</sequence>
<keyword evidence="3 6" id="KW-1133">Transmembrane helix</keyword>
<dbReference type="GO" id="GO:0015108">
    <property type="term" value="F:chloride transmembrane transporter activity"/>
    <property type="evidence" value="ECO:0007669"/>
    <property type="project" value="InterPro"/>
</dbReference>
<evidence type="ECO:0000256" key="2">
    <source>
        <dbReference type="ARBA" id="ARBA00022692"/>
    </source>
</evidence>
<feature type="transmembrane region" description="Helical" evidence="6">
    <location>
        <begin position="182"/>
        <end position="207"/>
    </location>
</feature>